<keyword evidence="7" id="KW-0175">Coiled coil</keyword>
<dbReference type="SMART" id="SM00091">
    <property type="entry name" value="PAS"/>
    <property type="match status" value="1"/>
</dbReference>
<dbReference type="GO" id="GO:0007234">
    <property type="term" value="P:osmosensory signaling via phosphorelay pathway"/>
    <property type="evidence" value="ECO:0007669"/>
    <property type="project" value="TreeGrafter"/>
</dbReference>
<feature type="coiled-coil region" evidence="7">
    <location>
        <begin position="718"/>
        <end position="745"/>
    </location>
</feature>
<keyword evidence="8" id="KW-1133">Transmembrane helix</keyword>
<dbReference type="Pfam" id="PF02518">
    <property type="entry name" value="HATPase_c"/>
    <property type="match status" value="1"/>
</dbReference>
<evidence type="ECO:0000313" key="11">
    <source>
        <dbReference type="EMBL" id="QPJ66190.1"/>
    </source>
</evidence>
<dbReference type="EMBL" id="CP048620">
    <property type="protein sequence ID" value="QPJ66190.1"/>
    <property type="molecule type" value="Genomic_DNA"/>
</dbReference>
<dbReference type="InterPro" id="IPR003594">
    <property type="entry name" value="HATPase_dom"/>
</dbReference>
<dbReference type="SUPFAM" id="SSF55874">
    <property type="entry name" value="ATPase domain of HSP90 chaperone/DNA topoisomerase II/histidine kinase"/>
    <property type="match status" value="1"/>
</dbReference>
<dbReference type="Pfam" id="PF13426">
    <property type="entry name" value="PAS_9"/>
    <property type="match status" value="1"/>
</dbReference>
<dbReference type="InterPro" id="IPR035965">
    <property type="entry name" value="PAS-like_dom_sf"/>
</dbReference>
<evidence type="ECO:0000256" key="6">
    <source>
        <dbReference type="ARBA" id="ARBA00023136"/>
    </source>
</evidence>
<dbReference type="SMART" id="SM00388">
    <property type="entry name" value="HisKA"/>
    <property type="match status" value="1"/>
</dbReference>
<dbReference type="InterPro" id="IPR004358">
    <property type="entry name" value="Sig_transdc_His_kin-like_C"/>
</dbReference>
<feature type="transmembrane region" description="Helical" evidence="8">
    <location>
        <begin position="41"/>
        <end position="62"/>
    </location>
</feature>
<keyword evidence="6 8" id="KW-0472">Membrane</keyword>
<evidence type="ECO:0000256" key="1">
    <source>
        <dbReference type="ARBA" id="ARBA00000085"/>
    </source>
</evidence>
<dbReference type="InterPro" id="IPR036097">
    <property type="entry name" value="HisK_dim/P_sf"/>
</dbReference>
<feature type="transmembrane region" description="Helical" evidence="8">
    <location>
        <begin position="179"/>
        <end position="200"/>
    </location>
</feature>
<dbReference type="Proteomes" id="UP000594464">
    <property type="component" value="Chromosome"/>
</dbReference>
<feature type="transmembrane region" description="Helical" evidence="8">
    <location>
        <begin position="212"/>
        <end position="233"/>
    </location>
</feature>
<name>A0A7T0C487_9BACT</name>
<dbReference type="Gene3D" id="3.30.450.20">
    <property type="entry name" value="PAS domain"/>
    <property type="match status" value="1"/>
</dbReference>
<dbReference type="CDD" id="cd00082">
    <property type="entry name" value="HisKA"/>
    <property type="match status" value="1"/>
</dbReference>
<evidence type="ECO:0000256" key="2">
    <source>
        <dbReference type="ARBA" id="ARBA00012438"/>
    </source>
</evidence>
<evidence type="ECO:0000256" key="7">
    <source>
        <dbReference type="SAM" id="Coils"/>
    </source>
</evidence>
<dbReference type="InterPro" id="IPR000014">
    <property type="entry name" value="PAS"/>
</dbReference>
<dbReference type="PANTHER" id="PTHR42878">
    <property type="entry name" value="TWO-COMPONENT HISTIDINE KINASE"/>
    <property type="match status" value="1"/>
</dbReference>
<dbReference type="InterPro" id="IPR036890">
    <property type="entry name" value="HATPase_C_sf"/>
</dbReference>
<proteinExistence type="predicted"/>
<dbReference type="PANTHER" id="PTHR42878:SF15">
    <property type="entry name" value="BACTERIOPHYTOCHROME"/>
    <property type="match status" value="1"/>
</dbReference>
<dbReference type="PROSITE" id="PS50112">
    <property type="entry name" value="PAS"/>
    <property type="match status" value="1"/>
</dbReference>
<comment type="catalytic activity">
    <reaction evidence="1">
        <text>ATP + protein L-histidine = ADP + protein N-phospho-L-histidine.</text>
        <dbReference type="EC" id="2.7.13.3"/>
    </reaction>
</comment>
<organism evidence="11 12">
    <name type="scientific">Candidatus Nitrohelix vancouverensis</name>
    <dbReference type="NCBI Taxonomy" id="2705534"/>
    <lineage>
        <taxon>Bacteria</taxon>
        <taxon>Pseudomonadati</taxon>
        <taxon>Nitrospinota/Tectimicrobiota group</taxon>
        <taxon>Nitrospinota</taxon>
        <taxon>Nitrospinia</taxon>
        <taxon>Nitrospinales</taxon>
        <taxon>Nitrospinaceae</taxon>
        <taxon>Candidatus Nitrohelix</taxon>
    </lineage>
</organism>
<feature type="transmembrane region" description="Helical" evidence="8">
    <location>
        <begin position="12"/>
        <end position="35"/>
    </location>
</feature>
<keyword evidence="3" id="KW-0597">Phosphoprotein</keyword>
<reference evidence="12" key="1">
    <citation type="submission" date="2020-02" db="EMBL/GenBank/DDBJ databases">
        <title>Genomic and physiological characterization of two novel Nitrospinaceae genera.</title>
        <authorList>
            <person name="Mueller A.J."/>
            <person name="Jung M.-Y."/>
            <person name="Strachan C.R."/>
            <person name="Herbold C.W."/>
            <person name="Kirkegaard R.H."/>
            <person name="Daims H."/>
        </authorList>
    </citation>
    <scope>NUCLEOTIDE SEQUENCE [LARGE SCALE GENOMIC DNA]</scope>
</reference>
<evidence type="ECO:0000259" key="10">
    <source>
        <dbReference type="PROSITE" id="PS50112"/>
    </source>
</evidence>
<dbReference type="GO" id="GO:0000156">
    <property type="term" value="F:phosphorelay response regulator activity"/>
    <property type="evidence" value="ECO:0007669"/>
    <property type="project" value="TreeGrafter"/>
</dbReference>
<dbReference type="GO" id="GO:0030295">
    <property type="term" value="F:protein kinase activator activity"/>
    <property type="evidence" value="ECO:0007669"/>
    <property type="project" value="TreeGrafter"/>
</dbReference>
<dbReference type="KEGG" id="nva:G3M78_12615"/>
<keyword evidence="8" id="KW-0812">Transmembrane</keyword>
<feature type="domain" description="PAS" evidence="10">
    <location>
        <begin position="597"/>
        <end position="649"/>
    </location>
</feature>
<evidence type="ECO:0000256" key="5">
    <source>
        <dbReference type="ARBA" id="ARBA00022777"/>
    </source>
</evidence>
<feature type="domain" description="Histidine kinase" evidence="9">
    <location>
        <begin position="770"/>
        <end position="1002"/>
    </location>
</feature>
<dbReference type="GO" id="GO:0016020">
    <property type="term" value="C:membrane"/>
    <property type="evidence" value="ECO:0007669"/>
    <property type="project" value="UniProtKB-SubCell"/>
</dbReference>
<feature type="transmembrane region" description="Helical" evidence="8">
    <location>
        <begin position="452"/>
        <end position="474"/>
    </location>
</feature>
<evidence type="ECO:0000313" key="12">
    <source>
        <dbReference type="Proteomes" id="UP000594464"/>
    </source>
</evidence>
<dbReference type="SUPFAM" id="SSF55785">
    <property type="entry name" value="PYP-like sensor domain (PAS domain)"/>
    <property type="match status" value="1"/>
</dbReference>
<feature type="transmembrane region" description="Helical" evidence="8">
    <location>
        <begin position="116"/>
        <end position="132"/>
    </location>
</feature>
<dbReference type="Gene3D" id="1.10.287.130">
    <property type="match status" value="1"/>
</dbReference>
<dbReference type="InterPro" id="IPR003661">
    <property type="entry name" value="HisK_dim/P_dom"/>
</dbReference>
<dbReference type="InterPro" id="IPR005467">
    <property type="entry name" value="His_kinase_dom"/>
</dbReference>
<feature type="transmembrane region" description="Helical" evidence="8">
    <location>
        <begin position="144"/>
        <end position="167"/>
    </location>
</feature>
<dbReference type="Gene3D" id="3.30.565.10">
    <property type="entry name" value="Histidine kinase-like ATPase, C-terminal domain"/>
    <property type="match status" value="1"/>
</dbReference>
<evidence type="ECO:0000256" key="4">
    <source>
        <dbReference type="ARBA" id="ARBA00022679"/>
    </source>
</evidence>
<dbReference type="EC" id="2.7.13.3" evidence="2"/>
<dbReference type="CDD" id="cd00130">
    <property type="entry name" value="PAS"/>
    <property type="match status" value="1"/>
</dbReference>
<keyword evidence="5" id="KW-0418">Kinase</keyword>
<feature type="transmembrane region" description="Helical" evidence="8">
    <location>
        <begin position="69"/>
        <end position="91"/>
    </location>
</feature>
<evidence type="ECO:0000256" key="8">
    <source>
        <dbReference type="SAM" id="Phobius"/>
    </source>
</evidence>
<dbReference type="SUPFAM" id="SSF47384">
    <property type="entry name" value="Homodimeric domain of signal transducing histidine kinase"/>
    <property type="match status" value="1"/>
</dbReference>
<protein>
    <recommendedName>
        <fullName evidence="2">histidine kinase</fullName>
        <ecNumber evidence="2">2.7.13.3</ecNumber>
    </recommendedName>
</protein>
<sequence length="1005" mass="113447">MKIDDPIRSVTSGLMVYSLGGVVMLGWILNLPWVVQVLPDFAPMQFNTALCFLLAGLALLLLEFSLPPVLYRIPGILISCIGALTLIQYGWAVDFGIDQLFTEQTILTKTSHPGRMAPNTALCFLLAGIFFISQHRDKENSERLLIPVIVTFLIIVLSFPALLGYLLKLEKLYGWAEMTRMAVHTSIGFQILAGAFYLVLKHKGLHANSTFIGYQPGIVGLFVFLLSLSIAAAEYSKGAASIHKEVKLITTAIKQNLSTVIEKNSEALIRMSRRWETGEDRPAQAVWEDDARYYREHLRSLHSIAWMDRNYRLQWMVPKTVNQATAQNFIANKYSSDLKKSESIHKVVSTKITAMDSGEKIFLIILPLTRQGTIDGFLIGTVLLEEFIHINLEKRFADKMSFAISEDNQTKFASGQIFPDWEQEETIEFINSSWVLSISPKQHWLDGEQSSLPFVFLVTGLMAGVLLGWLVYLYQQIRSQNQKTLNLLNNLPVEVVVLDSEERIEMANDDWNKKKVSNVYLDNFPNDSDREIIKKSIDQVRRGDLPEFVMEFTRQERSENTWLLLFAKRLSERDQRVLISHTNITRVKATESELEAIKTRNELILESAGEGIYGLDALGKTTFINPAASSMIGYDLSELIGKPQHDILHHSKEDGTHYPTSECPIHSTIADGRTRHVSNEVFWRKDGTSFPVEYISTPIWENDVLSGAVVTFSDITVQMQLSREIVQAQENLETVNAELEAKVKERTYDLEVANAELIRSNNELDSFTYIASHDLKEPLRTIEICSQDLLEDYMDKLDEEGKESLSGMAEASVFMKNLISDLLTYSRVDSHALNKVECSLTEMILSIENTLQTTLSQENVVIRIPETLPNIWVDYEQFTEVLQSIIENAIKYNNKSEKLIEIGVVENKPDADSSALHPATRSQVNGSSTIFIRDNGIGIRDKHLEKIFRIFKRLHGKNDFGGGTGTGLTIAKKIIDRHGGKVWVESEIDVGSAFFIKLNGLPHGN</sequence>
<dbReference type="InterPro" id="IPR050351">
    <property type="entry name" value="BphY/WalK/GraS-like"/>
</dbReference>
<dbReference type="NCBIfam" id="TIGR00229">
    <property type="entry name" value="sensory_box"/>
    <property type="match status" value="1"/>
</dbReference>
<dbReference type="GO" id="GO:0000155">
    <property type="term" value="F:phosphorelay sensor kinase activity"/>
    <property type="evidence" value="ECO:0007669"/>
    <property type="project" value="InterPro"/>
</dbReference>
<dbReference type="PRINTS" id="PR00344">
    <property type="entry name" value="BCTRLSENSOR"/>
</dbReference>
<evidence type="ECO:0000256" key="3">
    <source>
        <dbReference type="ARBA" id="ARBA00022553"/>
    </source>
</evidence>
<dbReference type="AlphaFoldDB" id="A0A7T0C487"/>
<gene>
    <name evidence="11" type="ORF">G3M78_12615</name>
</gene>
<evidence type="ECO:0000259" key="9">
    <source>
        <dbReference type="PROSITE" id="PS50109"/>
    </source>
</evidence>
<dbReference type="PROSITE" id="PS50109">
    <property type="entry name" value="HIS_KIN"/>
    <property type="match status" value="1"/>
</dbReference>
<dbReference type="Pfam" id="PF00512">
    <property type="entry name" value="HisKA"/>
    <property type="match status" value="1"/>
</dbReference>
<keyword evidence="4" id="KW-0808">Transferase</keyword>
<dbReference type="SMART" id="SM00387">
    <property type="entry name" value="HATPase_c"/>
    <property type="match status" value="1"/>
</dbReference>
<accession>A0A7T0C487</accession>